<evidence type="ECO:0000313" key="2">
    <source>
        <dbReference type="EMBL" id="KIL31213.1"/>
    </source>
</evidence>
<evidence type="ECO:0000256" key="1">
    <source>
        <dbReference type="SAM" id="Phobius"/>
    </source>
</evidence>
<keyword evidence="1" id="KW-1133">Transmembrane helix</keyword>
<keyword evidence="1" id="KW-0472">Membrane</keyword>
<accession>A0ABD3ZUB7</accession>
<reference evidence="2 3" key="1">
    <citation type="submission" date="2014-11" db="EMBL/GenBank/DDBJ databases">
        <title>Draft Genome Sequences of Nine Bacillus subtilis Strains that Form Spores with High Heat-Resistance.</title>
        <authorList>
            <person name="Krawcyk A.O."/>
            <person name="Berendsen E.M."/>
            <person name="de Jong A."/>
            <person name="Holsappel S."/>
            <person name="Eijlander R.T."/>
            <person name="Wells-Bennik M."/>
            <person name="Kuipers O.P."/>
        </authorList>
    </citation>
    <scope>NUCLEOTIDE SEQUENCE [LARGE SCALE GENOMIC DNA]</scope>
    <source>
        <strain evidence="2 3">B4067</strain>
    </source>
</reference>
<dbReference type="RefSeq" id="WP_041055380.1">
    <property type="nucleotide sequence ID" value="NZ_JSXS01000069.1"/>
</dbReference>
<proteinExistence type="predicted"/>
<feature type="transmembrane region" description="Helical" evidence="1">
    <location>
        <begin position="121"/>
        <end position="143"/>
    </location>
</feature>
<organism evidence="2 3">
    <name type="scientific">Bacillus subtilis subsp. subtilis</name>
    <dbReference type="NCBI Taxonomy" id="135461"/>
    <lineage>
        <taxon>Bacteria</taxon>
        <taxon>Bacillati</taxon>
        <taxon>Bacillota</taxon>
        <taxon>Bacilli</taxon>
        <taxon>Bacillales</taxon>
        <taxon>Bacillaceae</taxon>
        <taxon>Bacillus</taxon>
    </lineage>
</organism>
<keyword evidence="1" id="KW-0812">Transmembrane</keyword>
<dbReference type="AlphaFoldDB" id="A0ABD3ZUB7"/>
<sequence length="182" mass="21147">MQSVSEYLAEKYGESYKESMDIQCLFKEAVKRDHSIDQLEQMIKRLDYEVSASKDKSYLSTVPFTIYTSILTSITTVIVSFFTFFYSTANAFSNMAVSKDDDDKINPSELLIDITEGAEGIINMIIWTILIIFFSMIGLWIIIDKKHSNFYIRHHGYKLLLEEALLELEKERKSKFSQHHSI</sequence>
<dbReference type="EMBL" id="JSXS01000069">
    <property type="protein sequence ID" value="KIL31213.1"/>
    <property type="molecule type" value="Genomic_DNA"/>
</dbReference>
<feature type="transmembrane region" description="Helical" evidence="1">
    <location>
        <begin position="64"/>
        <end position="86"/>
    </location>
</feature>
<evidence type="ECO:0000313" key="3">
    <source>
        <dbReference type="Proteomes" id="UP000031970"/>
    </source>
</evidence>
<gene>
    <name evidence="2" type="ORF">B4067_3113</name>
</gene>
<protein>
    <submittedName>
        <fullName evidence="2">Uncharacterized protein</fullName>
    </submittedName>
</protein>
<name>A0ABD3ZUB7_BACIU</name>
<comment type="caution">
    <text evidence="2">The sequence shown here is derived from an EMBL/GenBank/DDBJ whole genome shotgun (WGS) entry which is preliminary data.</text>
</comment>
<dbReference type="Proteomes" id="UP000031970">
    <property type="component" value="Unassembled WGS sequence"/>
</dbReference>